<dbReference type="Gene3D" id="1.20.120.1220">
    <property type="match status" value="1"/>
</dbReference>
<evidence type="ECO:0000313" key="3">
    <source>
        <dbReference type="EMBL" id="PFG36378.1"/>
    </source>
</evidence>
<accession>A0A2A9EBS2</accession>
<keyword evidence="2" id="KW-0812">Transmembrane</keyword>
<organism evidence="3 4">
    <name type="scientific">Flavimobilis soli</name>
    <dbReference type="NCBI Taxonomy" id="442709"/>
    <lineage>
        <taxon>Bacteria</taxon>
        <taxon>Bacillati</taxon>
        <taxon>Actinomycetota</taxon>
        <taxon>Actinomycetes</taxon>
        <taxon>Micrococcales</taxon>
        <taxon>Jonesiaceae</taxon>
        <taxon>Flavimobilis</taxon>
    </lineage>
</organism>
<feature type="transmembrane region" description="Helical" evidence="2">
    <location>
        <begin position="189"/>
        <end position="211"/>
    </location>
</feature>
<feature type="transmembrane region" description="Helical" evidence="2">
    <location>
        <begin position="272"/>
        <end position="291"/>
    </location>
</feature>
<protein>
    <submittedName>
        <fullName evidence="3">Type IV leader peptidase family protein</fullName>
    </submittedName>
</protein>
<gene>
    <name evidence="3" type="ORF">ATL41_1096</name>
</gene>
<dbReference type="RefSeq" id="WP_098457571.1">
    <property type="nucleotide sequence ID" value="NZ_PDJH01000001.1"/>
</dbReference>
<feature type="region of interest" description="Disordered" evidence="1">
    <location>
        <begin position="83"/>
        <end position="102"/>
    </location>
</feature>
<keyword evidence="4" id="KW-1185">Reference proteome</keyword>
<feature type="transmembrane region" description="Helical" evidence="2">
    <location>
        <begin position="6"/>
        <end position="27"/>
    </location>
</feature>
<feature type="region of interest" description="Disordered" evidence="1">
    <location>
        <begin position="36"/>
        <end position="67"/>
    </location>
</feature>
<keyword evidence="2" id="KW-1133">Transmembrane helix</keyword>
<dbReference type="EMBL" id="PDJH01000001">
    <property type="protein sequence ID" value="PFG36378.1"/>
    <property type="molecule type" value="Genomic_DNA"/>
</dbReference>
<evidence type="ECO:0000256" key="2">
    <source>
        <dbReference type="SAM" id="Phobius"/>
    </source>
</evidence>
<keyword evidence="2" id="KW-0472">Membrane</keyword>
<dbReference type="Proteomes" id="UP000221394">
    <property type="component" value="Unassembled WGS sequence"/>
</dbReference>
<dbReference type="OrthoDB" id="9789291at2"/>
<feature type="transmembrane region" description="Helical" evidence="2">
    <location>
        <begin position="113"/>
        <end position="133"/>
    </location>
</feature>
<sequence>MTENLLDAAIVIVVAVLLTMLGTRYVASFGAVTEQTGGDDAVGSSGRPSAAERRLAPDRPGAADATDAAEPLPAEAIDAAPPPGAAVATVSPGAAGDAGQDAPAPSGALDRWLSVYAPWAVAAAVVVLAIAWASGGLPLSFQVRAAVMMTVLVPVAILDVRFGVVSTRMLVVLVLGRGLSLVIETFEDGVSWSSLGQEAAVAAVVGIAFWLVRMTSRAGLGGGDVILFMLFPLLLGARLAIAAVFVSFAVAFVYSAWVLATRRATRKDSFPLCPAVLVGTVSTVLVVSLTGA</sequence>
<proteinExistence type="predicted"/>
<evidence type="ECO:0000313" key="4">
    <source>
        <dbReference type="Proteomes" id="UP000221394"/>
    </source>
</evidence>
<evidence type="ECO:0000256" key="1">
    <source>
        <dbReference type="SAM" id="MobiDB-lite"/>
    </source>
</evidence>
<dbReference type="AlphaFoldDB" id="A0A2A9EBS2"/>
<feature type="transmembrane region" description="Helical" evidence="2">
    <location>
        <begin position="241"/>
        <end position="260"/>
    </location>
</feature>
<reference evidence="3 4" key="1">
    <citation type="submission" date="2017-10" db="EMBL/GenBank/DDBJ databases">
        <title>Sequencing the genomes of 1000 actinobacteria strains.</title>
        <authorList>
            <person name="Klenk H.-P."/>
        </authorList>
    </citation>
    <scope>NUCLEOTIDE SEQUENCE [LARGE SCALE GENOMIC DNA]</scope>
    <source>
        <strain evidence="3 4">DSM 21574</strain>
    </source>
</reference>
<feature type="transmembrane region" description="Helical" evidence="2">
    <location>
        <begin position="218"/>
        <end position="235"/>
    </location>
</feature>
<comment type="caution">
    <text evidence="3">The sequence shown here is derived from an EMBL/GenBank/DDBJ whole genome shotgun (WGS) entry which is preliminary data.</text>
</comment>
<name>A0A2A9EBS2_9MICO</name>